<sequence>MAGQGESVVKEEPLALKMQGKKARCFGGKHNPMAPHQESGCFQLYPETKEAFFRRLNKKKEEEKLSELHAYTIYSASIGDNSAILDSGALFSLFKNSEKFISLRKTNIQLQLADRKTIMEEALGTAVVLLDSGFPIYLNNSLVVPCITSPLIALSPFLKKNCCLKGEGNVAKLYSEKGKLLFNTQIVDNIITIKIVLQVAARETINTDPLVLHQALGHPSKTYALALYPLVNFWGIKCEAFLNSISHRLPFKGTFPVLNYPLEEVHMDLCCLITPRSRGNSVMFKIYVEKQTGCEIKGIVSDNGGEFTGKEFLDYLMKNGIKFLLTAPYTPQKNPVSERANRTLMEKTCCLLLVSKLPMNWWGEAAATEAYLLNQTPSETLGMKTPFKKFYNRKENWENLHPFGCKV</sequence>
<keyword evidence="2" id="KW-0548">Nucleotidyltransferase</keyword>
<dbReference type="GO" id="GO:0006310">
    <property type="term" value="P:DNA recombination"/>
    <property type="evidence" value="ECO:0007669"/>
    <property type="project" value="UniProtKB-KW"/>
</dbReference>
<keyword evidence="11" id="KW-0239">DNA-directed DNA polymerase</keyword>
<dbReference type="EMBL" id="AVOT02029744">
    <property type="protein sequence ID" value="MBW0522698.1"/>
    <property type="molecule type" value="Genomic_DNA"/>
</dbReference>
<keyword evidence="7" id="KW-0460">Magnesium</keyword>
<keyword evidence="10" id="KW-0695">RNA-directed DNA polymerase</keyword>
<evidence type="ECO:0000256" key="11">
    <source>
        <dbReference type="ARBA" id="ARBA00022932"/>
    </source>
</evidence>
<keyword evidence="5" id="KW-0255">Endonuclease</keyword>
<evidence type="ECO:0000256" key="7">
    <source>
        <dbReference type="ARBA" id="ARBA00022842"/>
    </source>
</evidence>
<evidence type="ECO:0000313" key="16">
    <source>
        <dbReference type="EMBL" id="MBW0522698.1"/>
    </source>
</evidence>
<organism evidence="16 17">
    <name type="scientific">Austropuccinia psidii MF-1</name>
    <dbReference type="NCBI Taxonomy" id="1389203"/>
    <lineage>
        <taxon>Eukaryota</taxon>
        <taxon>Fungi</taxon>
        <taxon>Dikarya</taxon>
        <taxon>Basidiomycota</taxon>
        <taxon>Pucciniomycotina</taxon>
        <taxon>Pucciniomycetes</taxon>
        <taxon>Pucciniales</taxon>
        <taxon>Sphaerophragmiaceae</taxon>
        <taxon>Austropuccinia</taxon>
    </lineage>
</organism>
<evidence type="ECO:0000256" key="8">
    <source>
        <dbReference type="ARBA" id="ARBA00022884"/>
    </source>
</evidence>
<comment type="catalytic activity">
    <reaction evidence="13">
        <text>DNA(n) + a 2'-deoxyribonucleoside 5'-triphosphate = DNA(n+1) + diphosphate</text>
        <dbReference type="Rhea" id="RHEA:22508"/>
        <dbReference type="Rhea" id="RHEA-COMP:17339"/>
        <dbReference type="Rhea" id="RHEA-COMP:17340"/>
        <dbReference type="ChEBI" id="CHEBI:33019"/>
        <dbReference type="ChEBI" id="CHEBI:61560"/>
        <dbReference type="ChEBI" id="CHEBI:173112"/>
        <dbReference type="EC" id="2.7.7.49"/>
    </reaction>
</comment>
<dbReference type="GO" id="GO:0032196">
    <property type="term" value="P:transposition"/>
    <property type="evidence" value="ECO:0007669"/>
    <property type="project" value="UniProtKB-KW"/>
</dbReference>
<evidence type="ECO:0000256" key="4">
    <source>
        <dbReference type="ARBA" id="ARBA00022723"/>
    </source>
</evidence>
<comment type="caution">
    <text evidence="16">The sequence shown here is derived from an EMBL/GenBank/DDBJ whole genome shotgun (WGS) entry which is preliminary data.</text>
</comment>
<evidence type="ECO:0000256" key="10">
    <source>
        <dbReference type="ARBA" id="ARBA00022918"/>
    </source>
</evidence>
<dbReference type="GO" id="GO:0046872">
    <property type="term" value="F:metal ion binding"/>
    <property type="evidence" value="ECO:0007669"/>
    <property type="project" value="UniProtKB-KW"/>
</dbReference>
<dbReference type="AlphaFoldDB" id="A0A9Q3HZH8"/>
<evidence type="ECO:0000256" key="14">
    <source>
        <dbReference type="ARBA" id="ARBA00049244"/>
    </source>
</evidence>
<name>A0A9Q3HZH8_9BASI</name>
<gene>
    <name evidence="16" type="ORF">O181_062413</name>
</gene>
<comment type="catalytic activity">
    <reaction evidence="14">
        <text>DNA(n) + a 2'-deoxyribonucleoside 5'-triphosphate = DNA(n+1) + diphosphate</text>
        <dbReference type="Rhea" id="RHEA:22508"/>
        <dbReference type="Rhea" id="RHEA-COMP:17339"/>
        <dbReference type="Rhea" id="RHEA-COMP:17340"/>
        <dbReference type="ChEBI" id="CHEBI:33019"/>
        <dbReference type="ChEBI" id="CHEBI:61560"/>
        <dbReference type="ChEBI" id="CHEBI:173112"/>
        <dbReference type="EC" id="2.7.7.7"/>
    </reaction>
</comment>
<dbReference type="GO" id="GO:0003887">
    <property type="term" value="F:DNA-directed DNA polymerase activity"/>
    <property type="evidence" value="ECO:0007669"/>
    <property type="project" value="UniProtKB-KW"/>
</dbReference>
<protein>
    <recommendedName>
        <fullName evidence="15">Integrase catalytic domain-containing protein</fullName>
    </recommendedName>
</protein>
<dbReference type="InterPro" id="IPR039537">
    <property type="entry name" value="Retrotran_Ty1/copia-like"/>
</dbReference>
<dbReference type="InterPro" id="IPR012337">
    <property type="entry name" value="RNaseH-like_sf"/>
</dbReference>
<accession>A0A9Q3HZH8</accession>
<dbReference type="InterPro" id="IPR001584">
    <property type="entry name" value="Integrase_cat-core"/>
</dbReference>
<dbReference type="PANTHER" id="PTHR42648">
    <property type="entry name" value="TRANSPOSASE, PUTATIVE-RELATED"/>
    <property type="match status" value="1"/>
</dbReference>
<dbReference type="PROSITE" id="PS50994">
    <property type="entry name" value="INTEGRASE"/>
    <property type="match status" value="1"/>
</dbReference>
<evidence type="ECO:0000256" key="1">
    <source>
        <dbReference type="ARBA" id="ARBA00022578"/>
    </source>
</evidence>
<keyword evidence="6" id="KW-0378">Hydrolase</keyword>
<dbReference type="InterPro" id="IPR036397">
    <property type="entry name" value="RNaseH_sf"/>
</dbReference>
<dbReference type="GO" id="GO:0015074">
    <property type="term" value="P:DNA integration"/>
    <property type="evidence" value="ECO:0007669"/>
    <property type="project" value="UniProtKB-KW"/>
</dbReference>
<dbReference type="GO" id="GO:0004519">
    <property type="term" value="F:endonuclease activity"/>
    <property type="evidence" value="ECO:0007669"/>
    <property type="project" value="UniProtKB-KW"/>
</dbReference>
<evidence type="ECO:0000259" key="15">
    <source>
        <dbReference type="PROSITE" id="PS50994"/>
    </source>
</evidence>
<keyword evidence="8" id="KW-0694">RNA-binding</keyword>
<keyword evidence="1" id="KW-0815">Transposition</keyword>
<evidence type="ECO:0000256" key="13">
    <source>
        <dbReference type="ARBA" id="ARBA00048173"/>
    </source>
</evidence>
<dbReference type="PANTHER" id="PTHR42648:SF11">
    <property type="entry name" value="TRANSPOSON TY4-P GAG-POL POLYPROTEIN"/>
    <property type="match status" value="1"/>
</dbReference>
<dbReference type="GO" id="GO:0003723">
    <property type="term" value="F:RNA binding"/>
    <property type="evidence" value="ECO:0007669"/>
    <property type="project" value="UniProtKB-KW"/>
</dbReference>
<proteinExistence type="predicted"/>
<evidence type="ECO:0000256" key="9">
    <source>
        <dbReference type="ARBA" id="ARBA00022908"/>
    </source>
</evidence>
<keyword evidence="17" id="KW-1185">Reference proteome</keyword>
<evidence type="ECO:0000256" key="3">
    <source>
        <dbReference type="ARBA" id="ARBA00022722"/>
    </source>
</evidence>
<reference evidence="16" key="1">
    <citation type="submission" date="2021-03" db="EMBL/GenBank/DDBJ databases">
        <title>Draft genome sequence of rust myrtle Austropuccinia psidii MF-1, a brazilian biotype.</title>
        <authorList>
            <person name="Quecine M.C."/>
            <person name="Pachon D.M.R."/>
            <person name="Bonatelli M.L."/>
            <person name="Correr F.H."/>
            <person name="Franceschini L.M."/>
            <person name="Leite T.F."/>
            <person name="Margarido G.R.A."/>
            <person name="Almeida C.A."/>
            <person name="Ferrarezi J.A."/>
            <person name="Labate C.A."/>
        </authorList>
    </citation>
    <scope>NUCLEOTIDE SEQUENCE</scope>
    <source>
        <strain evidence="16">MF-1</strain>
    </source>
</reference>
<evidence type="ECO:0000256" key="5">
    <source>
        <dbReference type="ARBA" id="ARBA00022759"/>
    </source>
</evidence>
<feature type="domain" description="Integrase catalytic" evidence="15">
    <location>
        <begin position="299"/>
        <end position="394"/>
    </location>
</feature>
<evidence type="ECO:0000256" key="6">
    <source>
        <dbReference type="ARBA" id="ARBA00022801"/>
    </source>
</evidence>
<dbReference type="GO" id="GO:0016787">
    <property type="term" value="F:hydrolase activity"/>
    <property type="evidence" value="ECO:0007669"/>
    <property type="project" value="UniProtKB-KW"/>
</dbReference>
<dbReference type="SUPFAM" id="SSF53098">
    <property type="entry name" value="Ribonuclease H-like"/>
    <property type="match status" value="1"/>
</dbReference>
<evidence type="ECO:0000313" key="17">
    <source>
        <dbReference type="Proteomes" id="UP000765509"/>
    </source>
</evidence>
<keyword evidence="4" id="KW-0479">Metal-binding</keyword>
<keyword evidence="3" id="KW-0540">Nuclease</keyword>
<keyword evidence="12" id="KW-0233">DNA recombination</keyword>
<dbReference type="Proteomes" id="UP000765509">
    <property type="component" value="Unassembled WGS sequence"/>
</dbReference>
<keyword evidence="9" id="KW-0229">DNA integration</keyword>
<evidence type="ECO:0000256" key="2">
    <source>
        <dbReference type="ARBA" id="ARBA00022695"/>
    </source>
</evidence>
<dbReference type="Gene3D" id="3.30.420.10">
    <property type="entry name" value="Ribonuclease H-like superfamily/Ribonuclease H"/>
    <property type="match status" value="1"/>
</dbReference>
<dbReference type="GO" id="GO:0005634">
    <property type="term" value="C:nucleus"/>
    <property type="evidence" value="ECO:0007669"/>
    <property type="project" value="UniProtKB-ARBA"/>
</dbReference>
<keyword evidence="11" id="KW-0808">Transferase</keyword>
<dbReference type="OrthoDB" id="3544839at2759"/>
<dbReference type="GO" id="GO:0003964">
    <property type="term" value="F:RNA-directed DNA polymerase activity"/>
    <property type="evidence" value="ECO:0007669"/>
    <property type="project" value="UniProtKB-KW"/>
</dbReference>
<evidence type="ECO:0000256" key="12">
    <source>
        <dbReference type="ARBA" id="ARBA00023172"/>
    </source>
</evidence>